<dbReference type="AlphaFoldDB" id="A0AAV3YI32"/>
<accession>A0AAV3YI32</accession>
<organism evidence="1 2">
    <name type="scientific">Plakobranchus ocellatus</name>
    <dbReference type="NCBI Taxonomy" id="259542"/>
    <lineage>
        <taxon>Eukaryota</taxon>
        <taxon>Metazoa</taxon>
        <taxon>Spiralia</taxon>
        <taxon>Lophotrochozoa</taxon>
        <taxon>Mollusca</taxon>
        <taxon>Gastropoda</taxon>
        <taxon>Heterobranchia</taxon>
        <taxon>Euthyneura</taxon>
        <taxon>Panpulmonata</taxon>
        <taxon>Sacoglossa</taxon>
        <taxon>Placobranchoidea</taxon>
        <taxon>Plakobranchidae</taxon>
        <taxon>Plakobranchus</taxon>
    </lineage>
</organism>
<dbReference type="Proteomes" id="UP000735302">
    <property type="component" value="Unassembled WGS sequence"/>
</dbReference>
<dbReference type="EMBL" id="BLXT01000975">
    <property type="protein sequence ID" value="GFN81861.1"/>
    <property type="molecule type" value="Genomic_DNA"/>
</dbReference>
<protein>
    <submittedName>
        <fullName evidence="1">Uncharacterized protein</fullName>
    </submittedName>
</protein>
<dbReference type="InterPro" id="IPR036397">
    <property type="entry name" value="RNaseH_sf"/>
</dbReference>
<evidence type="ECO:0000313" key="1">
    <source>
        <dbReference type="EMBL" id="GFN81861.1"/>
    </source>
</evidence>
<dbReference type="PANTHER" id="PTHR47326">
    <property type="entry name" value="TRANSPOSABLE ELEMENT TC3 TRANSPOSASE-LIKE PROTEIN"/>
    <property type="match status" value="1"/>
</dbReference>
<keyword evidence="2" id="KW-1185">Reference proteome</keyword>
<gene>
    <name evidence="1" type="ORF">PoB_000836700</name>
</gene>
<proteinExistence type="predicted"/>
<dbReference type="GO" id="GO:0003676">
    <property type="term" value="F:nucleic acid binding"/>
    <property type="evidence" value="ECO:0007669"/>
    <property type="project" value="InterPro"/>
</dbReference>
<name>A0AAV3YI32_9GAST</name>
<evidence type="ECO:0000313" key="2">
    <source>
        <dbReference type="Proteomes" id="UP000735302"/>
    </source>
</evidence>
<dbReference type="PANTHER" id="PTHR47326:SF1">
    <property type="entry name" value="HTH PSQ-TYPE DOMAIN-CONTAINING PROTEIN"/>
    <property type="match status" value="1"/>
</dbReference>
<dbReference type="Gene3D" id="3.30.420.10">
    <property type="entry name" value="Ribonuclease H-like superfamily/Ribonuclease H"/>
    <property type="match status" value="1"/>
</dbReference>
<reference evidence="1 2" key="1">
    <citation type="journal article" date="2021" name="Elife">
        <title>Chloroplast acquisition without the gene transfer in kleptoplastic sea slugs, Plakobranchus ocellatus.</title>
        <authorList>
            <person name="Maeda T."/>
            <person name="Takahashi S."/>
            <person name="Yoshida T."/>
            <person name="Shimamura S."/>
            <person name="Takaki Y."/>
            <person name="Nagai Y."/>
            <person name="Toyoda A."/>
            <person name="Suzuki Y."/>
            <person name="Arimoto A."/>
            <person name="Ishii H."/>
            <person name="Satoh N."/>
            <person name="Nishiyama T."/>
            <person name="Hasebe M."/>
            <person name="Maruyama T."/>
            <person name="Minagawa J."/>
            <person name="Obokata J."/>
            <person name="Shigenobu S."/>
        </authorList>
    </citation>
    <scope>NUCLEOTIDE SEQUENCE [LARGE SCALE GENOMIC DNA]</scope>
</reference>
<sequence length="164" mass="18870">MLDHSSLRKQSRGACYSISYLITGPKRWQSNPKYRLQLPQRTVCKILEKRLRFTPYKLQLVQNLYPQDKEVRFEFCHIILESMENDPDLLSKIIISDEATFYSSGKVNNVRVWGTQNPHAALQFEYNSLKVNVFVAVTEMVGYGPFFFEALSISGSTVAMMFAG</sequence>
<comment type="caution">
    <text evidence="1">The sequence shown here is derived from an EMBL/GenBank/DDBJ whole genome shotgun (WGS) entry which is preliminary data.</text>
</comment>